<evidence type="ECO:0000259" key="6">
    <source>
        <dbReference type="SMART" id="SM00829"/>
    </source>
</evidence>
<comment type="cofactor">
    <cofactor evidence="1">
        <name>Zn(2+)</name>
        <dbReference type="ChEBI" id="CHEBI:29105"/>
    </cofactor>
</comment>
<dbReference type="SUPFAM" id="SSF50129">
    <property type="entry name" value="GroES-like"/>
    <property type="match status" value="1"/>
</dbReference>
<evidence type="ECO:0000313" key="7">
    <source>
        <dbReference type="EMBL" id="MBB3157268.1"/>
    </source>
</evidence>
<keyword evidence="3" id="KW-0479">Metal-binding</keyword>
<gene>
    <name evidence="7" type="ORF">FHS07_000952</name>
</gene>
<feature type="domain" description="Enoyl reductase (ER)" evidence="6">
    <location>
        <begin position="8"/>
        <end position="332"/>
    </location>
</feature>
<evidence type="ECO:0000256" key="2">
    <source>
        <dbReference type="ARBA" id="ARBA00008072"/>
    </source>
</evidence>
<dbReference type="Gene3D" id="3.90.180.10">
    <property type="entry name" value="Medium-chain alcohol dehydrogenases, catalytic domain"/>
    <property type="match status" value="1"/>
</dbReference>
<dbReference type="InterPro" id="IPR013154">
    <property type="entry name" value="ADH-like_N"/>
</dbReference>
<dbReference type="GO" id="GO:0050572">
    <property type="term" value="F:L-idonate 5-dehydrogenase [NAD(P)+] activity"/>
    <property type="evidence" value="ECO:0007669"/>
    <property type="project" value="UniProtKB-EC"/>
</dbReference>
<dbReference type="GO" id="GO:0046872">
    <property type="term" value="F:metal ion binding"/>
    <property type="evidence" value="ECO:0007669"/>
    <property type="project" value="UniProtKB-KW"/>
</dbReference>
<dbReference type="Pfam" id="PF08240">
    <property type="entry name" value="ADH_N"/>
    <property type="match status" value="1"/>
</dbReference>
<dbReference type="SMART" id="SM00829">
    <property type="entry name" value="PKS_ER"/>
    <property type="match status" value="1"/>
</dbReference>
<dbReference type="EC" id="1.1.1.264" evidence="7"/>
<keyword evidence="5 7" id="KW-0560">Oxidoreductase</keyword>
<dbReference type="InterPro" id="IPR020843">
    <property type="entry name" value="ER"/>
</dbReference>
<sequence length="334" mass="34680">MKLLAIHGAEDIRWEDRPTPEPGDGEVRLRVRYVGICGSDLHYYFHGKNGEYAVREPLTPGHELSAEVDLDPSGRLAPGTPVTVHPARFGPSVAGLEDRPHLRAGGDYLGSAAGFPHRQGGAAELLIVEEHMVRVLPEGLPLERAALAEPLAVAIHAVSLAGDLTGRRALVIGAGPIGLLVAAAAVHAGAAAVGASDVRPEPLDRARTLGATETFLVGTDTIGNESFDVVFECSGVGVALTQAVRAARRAGTVVQVGMLPDAELGVNLAPMLAKELTLRGAFRFSTEIDDAIAMLASTDTLDAVVSHVVPATDAVSAFATARDSSASAKVLLSL</sequence>
<dbReference type="InterPro" id="IPR013149">
    <property type="entry name" value="ADH-like_C"/>
</dbReference>
<organism evidence="7 8">
    <name type="scientific">Microbacterium proteolyticum</name>
    <dbReference type="NCBI Taxonomy" id="1572644"/>
    <lineage>
        <taxon>Bacteria</taxon>
        <taxon>Bacillati</taxon>
        <taxon>Actinomycetota</taxon>
        <taxon>Actinomycetes</taxon>
        <taxon>Micrococcales</taxon>
        <taxon>Microbacteriaceae</taxon>
        <taxon>Microbacterium</taxon>
    </lineage>
</organism>
<dbReference type="RefSeq" id="WP_183418703.1">
    <property type="nucleotide sequence ID" value="NZ_JACHXY010000001.1"/>
</dbReference>
<name>A0A7W5GF68_9MICO</name>
<dbReference type="InterPro" id="IPR011032">
    <property type="entry name" value="GroES-like_sf"/>
</dbReference>
<protein>
    <submittedName>
        <fullName evidence="7">L-idonate 5-dehydrogenase</fullName>
        <ecNumber evidence="7">1.1.1.264</ecNumber>
    </submittedName>
</protein>
<accession>A0A7W5GF68</accession>
<dbReference type="Pfam" id="PF00107">
    <property type="entry name" value="ADH_zinc_N"/>
    <property type="match status" value="1"/>
</dbReference>
<evidence type="ECO:0000256" key="4">
    <source>
        <dbReference type="ARBA" id="ARBA00022833"/>
    </source>
</evidence>
<dbReference type="Gene3D" id="3.40.50.720">
    <property type="entry name" value="NAD(P)-binding Rossmann-like Domain"/>
    <property type="match status" value="1"/>
</dbReference>
<dbReference type="Proteomes" id="UP000543579">
    <property type="component" value="Unassembled WGS sequence"/>
</dbReference>
<reference evidence="7 8" key="1">
    <citation type="submission" date="2020-08" db="EMBL/GenBank/DDBJ databases">
        <title>Genomic Encyclopedia of Type Strains, Phase III (KMG-III): the genomes of soil and plant-associated and newly described type strains.</title>
        <authorList>
            <person name="Whitman W."/>
        </authorList>
    </citation>
    <scope>NUCLEOTIDE SEQUENCE [LARGE SCALE GENOMIC DNA]</scope>
    <source>
        <strain evidence="7 8">CECT 8356</strain>
    </source>
</reference>
<evidence type="ECO:0000313" key="8">
    <source>
        <dbReference type="Proteomes" id="UP000543579"/>
    </source>
</evidence>
<dbReference type="PANTHER" id="PTHR43161">
    <property type="entry name" value="SORBITOL DEHYDROGENASE"/>
    <property type="match status" value="1"/>
</dbReference>
<proteinExistence type="inferred from homology"/>
<comment type="caution">
    <text evidence="7">The sequence shown here is derived from an EMBL/GenBank/DDBJ whole genome shotgun (WGS) entry which is preliminary data.</text>
</comment>
<comment type="similarity">
    <text evidence="2">Belongs to the zinc-containing alcohol dehydrogenase family.</text>
</comment>
<dbReference type="AlphaFoldDB" id="A0A7W5GF68"/>
<evidence type="ECO:0000256" key="1">
    <source>
        <dbReference type="ARBA" id="ARBA00001947"/>
    </source>
</evidence>
<keyword evidence="4" id="KW-0862">Zinc</keyword>
<dbReference type="InterPro" id="IPR036291">
    <property type="entry name" value="NAD(P)-bd_dom_sf"/>
</dbReference>
<evidence type="ECO:0000256" key="3">
    <source>
        <dbReference type="ARBA" id="ARBA00022723"/>
    </source>
</evidence>
<dbReference type="CDD" id="cd08232">
    <property type="entry name" value="idonate-5-DH"/>
    <property type="match status" value="1"/>
</dbReference>
<dbReference type="EMBL" id="JACHXY010000001">
    <property type="protein sequence ID" value="MBB3157268.1"/>
    <property type="molecule type" value="Genomic_DNA"/>
</dbReference>
<evidence type="ECO:0000256" key="5">
    <source>
        <dbReference type="ARBA" id="ARBA00023002"/>
    </source>
</evidence>
<dbReference type="SUPFAM" id="SSF51735">
    <property type="entry name" value="NAD(P)-binding Rossmann-fold domains"/>
    <property type="match status" value="1"/>
</dbReference>
<dbReference type="PANTHER" id="PTHR43161:SF9">
    <property type="entry name" value="SORBITOL DEHYDROGENASE"/>
    <property type="match status" value="1"/>
</dbReference>